<keyword evidence="2" id="KW-1133">Transmembrane helix</keyword>
<keyword evidence="5" id="KW-1185">Reference proteome</keyword>
<dbReference type="Pfam" id="PF05036">
    <property type="entry name" value="SPOR"/>
    <property type="match status" value="1"/>
</dbReference>
<dbReference type="PROSITE" id="PS51724">
    <property type="entry name" value="SPOR"/>
    <property type="match status" value="1"/>
</dbReference>
<dbReference type="RefSeq" id="WP_166914544.1">
    <property type="nucleotide sequence ID" value="NZ_CP050253.1"/>
</dbReference>
<reference evidence="4 5" key="1">
    <citation type="submission" date="2020-03" db="EMBL/GenBank/DDBJ databases">
        <title>Complete genome sequence of Orbus sp. IPMB12 (BCRC 80908).</title>
        <authorList>
            <person name="Lo W.-S."/>
            <person name="Chang T.-H."/>
            <person name="Kuo C.-H."/>
        </authorList>
    </citation>
    <scope>NUCLEOTIDE SEQUENCE [LARGE SCALE GENOMIC DNA]</scope>
    <source>
        <strain evidence="4 5">IPMB12</strain>
    </source>
</reference>
<dbReference type="InterPro" id="IPR007730">
    <property type="entry name" value="SPOR-like_dom"/>
</dbReference>
<feature type="domain" description="SPOR" evidence="3">
    <location>
        <begin position="181"/>
        <end position="258"/>
    </location>
</feature>
<sequence length="269" mass="29987">MMSEHDTDSMRAEKEDRYTVTESKSHNPMAERLSSIHFSKRIIIIILIAFILLLLASYFVFRSPAPENTSPSDNLLTGENTEQVTDGTTESGETNTATNSNGNYTAIEPAPISRDPTQSKPQESSNHQERLEIPGEITDQIEQKILELNKTGTSDTPARIQLGSKPTDINYEHNEKPLTTNLSTTHYTIQLSASSSLQNLLDFAKKYQISNYQVYETRKGQDPWFVLIKGDFANQNDAKAAIQALPDALKANSPWIKSGLAVQKDKQAK</sequence>
<feature type="compositionally biased region" description="Polar residues" evidence="1">
    <location>
        <begin position="67"/>
        <end position="104"/>
    </location>
</feature>
<feature type="region of interest" description="Disordered" evidence="1">
    <location>
        <begin position="1"/>
        <end position="28"/>
    </location>
</feature>
<proteinExistence type="predicted"/>
<dbReference type="InParanoid" id="A0A6G9IAK3"/>
<organism evidence="4 5">
    <name type="scientific">Zophobihabitans entericus</name>
    <dbReference type="NCBI Taxonomy" id="1635327"/>
    <lineage>
        <taxon>Bacteria</taxon>
        <taxon>Pseudomonadati</taxon>
        <taxon>Pseudomonadota</taxon>
        <taxon>Gammaproteobacteria</taxon>
        <taxon>Orbales</taxon>
        <taxon>Orbaceae</taxon>
        <taxon>Zophobihabitans</taxon>
    </lineage>
</organism>
<evidence type="ECO:0000256" key="1">
    <source>
        <dbReference type="SAM" id="MobiDB-lite"/>
    </source>
</evidence>
<dbReference type="KEGG" id="orb:IPMB12_02255"/>
<gene>
    <name evidence="4" type="ORF">IPMB12_02255</name>
</gene>
<dbReference type="GO" id="GO:0042834">
    <property type="term" value="F:peptidoglycan binding"/>
    <property type="evidence" value="ECO:0007669"/>
    <property type="project" value="InterPro"/>
</dbReference>
<feature type="transmembrane region" description="Helical" evidence="2">
    <location>
        <begin position="42"/>
        <end position="61"/>
    </location>
</feature>
<accession>A0A6G9IAK3</accession>
<dbReference type="InterPro" id="IPR036680">
    <property type="entry name" value="SPOR-like_sf"/>
</dbReference>
<feature type="compositionally biased region" description="Basic and acidic residues" evidence="1">
    <location>
        <begin position="1"/>
        <end position="25"/>
    </location>
</feature>
<dbReference type="Proteomes" id="UP000501168">
    <property type="component" value="Chromosome"/>
</dbReference>
<protein>
    <recommendedName>
        <fullName evidence="3">SPOR domain-containing protein</fullName>
    </recommendedName>
</protein>
<evidence type="ECO:0000313" key="5">
    <source>
        <dbReference type="Proteomes" id="UP000501168"/>
    </source>
</evidence>
<evidence type="ECO:0000313" key="4">
    <source>
        <dbReference type="EMBL" id="QIQ20610.1"/>
    </source>
</evidence>
<feature type="compositionally biased region" description="Polar residues" evidence="1">
    <location>
        <begin position="115"/>
        <end position="125"/>
    </location>
</feature>
<dbReference type="SUPFAM" id="SSF110997">
    <property type="entry name" value="Sporulation related repeat"/>
    <property type="match status" value="1"/>
</dbReference>
<dbReference type="AlphaFoldDB" id="A0A6G9IAK3"/>
<keyword evidence="2" id="KW-0472">Membrane</keyword>
<evidence type="ECO:0000259" key="3">
    <source>
        <dbReference type="PROSITE" id="PS51724"/>
    </source>
</evidence>
<dbReference type="Gene3D" id="3.30.70.1070">
    <property type="entry name" value="Sporulation related repeat"/>
    <property type="match status" value="1"/>
</dbReference>
<evidence type="ECO:0000256" key="2">
    <source>
        <dbReference type="SAM" id="Phobius"/>
    </source>
</evidence>
<dbReference type="EMBL" id="CP050253">
    <property type="protein sequence ID" value="QIQ20610.1"/>
    <property type="molecule type" value="Genomic_DNA"/>
</dbReference>
<keyword evidence="2" id="KW-0812">Transmembrane</keyword>
<name>A0A6G9IAK3_9GAMM</name>
<feature type="region of interest" description="Disordered" evidence="1">
    <location>
        <begin position="67"/>
        <end position="133"/>
    </location>
</feature>